<dbReference type="Gene3D" id="1.10.150.280">
    <property type="entry name" value="AF1531-like domain"/>
    <property type="match status" value="1"/>
</dbReference>
<feature type="signal peptide" evidence="2">
    <location>
        <begin position="1"/>
        <end position="21"/>
    </location>
</feature>
<organism evidence="3 4">
    <name type="scientific">Collimonas arenae</name>
    <dbReference type="NCBI Taxonomy" id="279058"/>
    <lineage>
        <taxon>Bacteria</taxon>
        <taxon>Pseudomonadati</taxon>
        <taxon>Pseudomonadota</taxon>
        <taxon>Betaproteobacteria</taxon>
        <taxon>Burkholderiales</taxon>
        <taxon>Oxalobacteraceae</taxon>
        <taxon>Collimonas</taxon>
    </lineage>
</organism>
<dbReference type="OrthoDB" id="8687931at2"/>
<evidence type="ECO:0000256" key="1">
    <source>
        <dbReference type="SAM" id="MobiDB-lite"/>
    </source>
</evidence>
<evidence type="ECO:0000313" key="4">
    <source>
        <dbReference type="Proteomes" id="UP000071778"/>
    </source>
</evidence>
<dbReference type="AlphaFoldDB" id="A0A127PUT9"/>
<dbReference type="InterPro" id="IPR010994">
    <property type="entry name" value="RuvA_2-like"/>
</dbReference>
<dbReference type="EMBL" id="CP013235">
    <property type="protein sequence ID" value="AMP11485.1"/>
    <property type="molecule type" value="Genomic_DNA"/>
</dbReference>
<keyword evidence="4" id="KW-1185">Reference proteome</keyword>
<sequence>MFTRLLLVFCALMASASLALAQVDVNKGDLAALNNIKGIGAAKAKRIIDERSKGGNFKDWADFESRVPGIGEKSASQLSQAGLLVNGKAKGGVESAKNNAKGNPKSNALAATAPAKPAAKVK</sequence>
<feature type="chain" id="PRO_5007277218" evidence="2">
    <location>
        <begin position="22"/>
        <end position="122"/>
    </location>
</feature>
<dbReference type="PATRIC" id="fig|279058.17.peg.4124"/>
<evidence type="ECO:0000256" key="2">
    <source>
        <dbReference type="SAM" id="SignalP"/>
    </source>
</evidence>
<reference evidence="3 4" key="1">
    <citation type="submission" date="2015-11" db="EMBL/GenBank/DDBJ databases">
        <title>Exploring the genomic traits of fungus-feeding bacterial genus Collimonas.</title>
        <authorList>
            <person name="Song C."/>
            <person name="Schmidt R."/>
            <person name="de Jager V."/>
            <person name="Krzyzanowska D."/>
            <person name="Jongedijk E."/>
            <person name="Cankar K."/>
            <person name="Beekwilder J."/>
            <person name="van Veen A."/>
            <person name="de Boer W."/>
            <person name="van Veen J.A."/>
            <person name="Garbeva P."/>
        </authorList>
    </citation>
    <scope>NUCLEOTIDE SEQUENCE [LARGE SCALE GENOMIC DNA]</scope>
    <source>
        <strain evidence="3 4">Ter282</strain>
    </source>
</reference>
<feature type="compositionally biased region" description="Low complexity" evidence="1">
    <location>
        <begin position="104"/>
        <end position="122"/>
    </location>
</feature>
<evidence type="ECO:0000313" key="3">
    <source>
        <dbReference type="EMBL" id="AMP11485.1"/>
    </source>
</evidence>
<name>A0A127PUT9_9BURK</name>
<dbReference type="SUPFAM" id="SSF47781">
    <property type="entry name" value="RuvA domain 2-like"/>
    <property type="match status" value="1"/>
</dbReference>
<proteinExistence type="predicted"/>
<accession>A0A127PUT9</accession>
<feature type="region of interest" description="Disordered" evidence="1">
    <location>
        <begin position="93"/>
        <end position="122"/>
    </location>
</feature>
<dbReference type="Pfam" id="PF12836">
    <property type="entry name" value="HHH_3"/>
    <property type="match status" value="1"/>
</dbReference>
<dbReference type="Proteomes" id="UP000071778">
    <property type="component" value="Chromosome"/>
</dbReference>
<gene>
    <name evidence="3" type="ORF">CAter282_3807</name>
</gene>
<protein>
    <submittedName>
        <fullName evidence="3">Helix-hairpin-helix motif family protein</fullName>
    </submittedName>
</protein>
<keyword evidence="2" id="KW-0732">Signal</keyword>